<organism evidence="11 12">
    <name type="scientific">Clydaea vesicula</name>
    <dbReference type="NCBI Taxonomy" id="447962"/>
    <lineage>
        <taxon>Eukaryota</taxon>
        <taxon>Fungi</taxon>
        <taxon>Fungi incertae sedis</taxon>
        <taxon>Chytridiomycota</taxon>
        <taxon>Chytridiomycota incertae sedis</taxon>
        <taxon>Chytridiomycetes</taxon>
        <taxon>Lobulomycetales</taxon>
        <taxon>Lobulomycetaceae</taxon>
        <taxon>Clydaea</taxon>
    </lineage>
</organism>
<dbReference type="EMBL" id="JADGJW010000239">
    <property type="protein sequence ID" value="KAJ3221290.1"/>
    <property type="molecule type" value="Genomic_DNA"/>
</dbReference>
<dbReference type="Gene3D" id="3.90.1150.10">
    <property type="entry name" value="Aspartate Aminotransferase, domain 1"/>
    <property type="match status" value="1"/>
</dbReference>
<dbReference type="FunFam" id="3.40.640.10:FF:000073">
    <property type="entry name" value="Probable 4-aminobutyrate aminotransferase"/>
    <property type="match status" value="1"/>
</dbReference>
<dbReference type="InterPro" id="IPR015422">
    <property type="entry name" value="PyrdxlP-dep_Trfase_small"/>
</dbReference>
<keyword evidence="12" id="KW-1185">Reference proteome</keyword>
<dbReference type="Proteomes" id="UP001211065">
    <property type="component" value="Unassembled WGS sequence"/>
</dbReference>
<reference evidence="11" key="1">
    <citation type="submission" date="2020-05" db="EMBL/GenBank/DDBJ databases">
        <title>Phylogenomic resolution of chytrid fungi.</title>
        <authorList>
            <person name="Stajich J.E."/>
            <person name="Amses K."/>
            <person name="Simmons R."/>
            <person name="Seto K."/>
            <person name="Myers J."/>
            <person name="Bonds A."/>
            <person name="Quandt C.A."/>
            <person name="Barry K."/>
            <person name="Liu P."/>
            <person name="Grigoriev I."/>
            <person name="Longcore J.E."/>
            <person name="James T.Y."/>
        </authorList>
    </citation>
    <scope>NUCLEOTIDE SEQUENCE</scope>
    <source>
        <strain evidence="11">JEL0476</strain>
    </source>
</reference>
<evidence type="ECO:0000313" key="11">
    <source>
        <dbReference type="EMBL" id="KAJ3221290.1"/>
    </source>
</evidence>
<dbReference type="GO" id="GO:0030170">
    <property type="term" value="F:pyridoxal phosphate binding"/>
    <property type="evidence" value="ECO:0007669"/>
    <property type="project" value="InterPro"/>
</dbReference>
<evidence type="ECO:0000256" key="10">
    <source>
        <dbReference type="RuleBase" id="RU003560"/>
    </source>
</evidence>
<evidence type="ECO:0000256" key="3">
    <source>
        <dbReference type="ARBA" id="ARBA00012912"/>
    </source>
</evidence>
<protein>
    <recommendedName>
        <fullName evidence="3">4-aminobutyrate--2-oxoglutarate transaminase</fullName>
        <ecNumber evidence="3">2.6.1.19</ecNumber>
    </recommendedName>
    <alternativeName>
        <fullName evidence="8">GABA aminotransferase</fullName>
    </alternativeName>
    <alternativeName>
        <fullName evidence="7">Gamma-amino-N-butyrate transaminase</fullName>
    </alternativeName>
</protein>
<comment type="caution">
    <text evidence="11">The sequence shown here is derived from an EMBL/GenBank/DDBJ whole genome shotgun (WGS) entry which is preliminary data.</text>
</comment>
<dbReference type="Pfam" id="PF00202">
    <property type="entry name" value="Aminotran_3"/>
    <property type="match status" value="1"/>
</dbReference>
<sequence length="410" mass="45979">MIKSLGRLGKIQDSRSAMLVQDIEGSVGNYIKDVDGNVLLDVYCQIASIAIGYNNPGLLNLARSEKWVRASVNRPALGVFPPTDWAETLENSFLRVAPKGLNQVFTAGCGSTANEIAFKAAFMYQQTVRRGNKDFTAEELESCLLNEAPGSPDTKILSFRTGFHGTLSATRSKSIHKVDIPSFSWPVAPFPDLRYPLHENVEYNHSEESRCLDATEKLIKKWDSQVAAIIVEPIQGEGGDNHATPYFFKGLREITKRNNVLMIVDEVQTGAGCTGKFWAHEHWELDTPPDFVVFSKRLQSAGVYHNLSTRPPQPFRNFNTWMGDPIRAYQAEFMINEILTHNLAENATVVGEYLKEGLNKLSTLYPTQVSKVRGQGTFIAFDCENTEIRDKIALSMRQHGYDILMIFHKI</sequence>
<evidence type="ECO:0000313" key="12">
    <source>
        <dbReference type="Proteomes" id="UP001211065"/>
    </source>
</evidence>
<name>A0AAD5XW78_9FUNG</name>
<evidence type="ECO:0000256" key="4">
    <source>
        <dbReference type="ARBA" id="ARBA00022576"/>
    </source>
</evidence>
<comment type="catalytic activity">
    <reaction evidence="9">
        <text>4-aminobutanoate + 2-oxoglutarate = succinate semialdehyde + L-glutamate</text>
        <dbReference type="Rhea" id="RHEA:23352"/>
        <dbReference type="ChEBI" id="CHEBI:16810"/>
        <dbReference type="ChEBI" id="CHEBI:29985"/>
        <dbReference type="ChEBI" id="CHEBI:57706"/>
        <dbReference type="ChEBI" id="CHEBI:59888"/>
        <dbReference type="EC" id="2.6.1.19"/>
    </reaction>
</comment>
<evidence type="ECO:0000256" key="7">
    <source>
        <dbReference type="ARBA" id="ARBA00030204"/>
    </source>
</evidence>
<evidence type="ECO:0000256" key="2">
    <source>
        <dbReference type="ARBA" id="ARBA00008954"/>
    </source>
</evidence>
<dbReference type="PIRSF" id="PIRSF000521">
    <property type="entry name" value="Transaminase_4ab_Lys_Orn"/>
    <property type="match status" value="1"/>
</dbReference>
<dbReference type="PANTHER" id="PTHR43206:SF1">
    <property type="entry name" value="4-AMINOBUTYRATE AMINOTRANSFERASE, MITOCHONDRIAL"/>
    <property type="match status" value="1"/>
</dbReference>
<dbReference type="AlphaFoldDB" id="A0AAD5XW78"/>
<comment type="cofactor">
    <cofactor evidence="1">
        <name>pyridoxal 5'-phosphate</name>
        <dbReference type="ChEBI" id="CHEBI:597326"/>
    </cofactor>
</comment>
<evidence type="ECO:0000256" key="6">
    <source>
        <dbReference type="ARBA" id="ARBA00022898"/>
    </source>
</evidence>
<dbReference type="InterPro" id="IPR005814">
    <property type="entry name" value="Aminotrans_3"/>
</dbReference>
<dbReference type="InterPro" id="IPR049704">
    <property type="entry name" value="Aminotrans_3_PPA_site"/>
</dbReference>
<evidence type="ECO:0000256" key="9">
    <source>
        <dbReference type="ARBA" id="ARBA00048021"/>
    </source>
</evidence>
<keyword evidence="6 10" id="KW-0663">Pyridoxal phosphate</keyword>
<dbReference type="Gene3D" id="3.40.640.10">
    <property type="entry name" value="Type I PLP-dependent aspartate aminotransferase-like (Major domain)"/>
    <property type="match status" value="1"/>
</dbReference>
<keyword evidence="4" id="KW-0032">Aminotransferase</keyword>
<gene>
    <name evidence="11" type="ORF">HK099_003617</name>
</gene>
<dbReference type="GO" id="GO:0009450">
    <property type="term" value="P:gamma-aminobutyric acid catabolic process"/>
    <property type="evidence" value="ECO:0007669"/>
    <property type="project" value="TreeGrafter"/>
</dbReference>
<dbReference type="GO" id="GO:0005739">
    <property type="term" value="C:mitochondrion"/>
    <property type="evidence" value="ECO:0007669"/>
    <property type="project" value="TreeGrafter"/>
</dbReference>
<comment type="similarity">
    <text evidence="2 10">Belongs to the class-III pyridoxal-phosphate-dependent aminotransferase family.</text>
</comment>
<proteinExistence type="inferred from homology"/>
<dbReference type="InterPro" id="IPR015424">
    <property type="entry name" value="PyrdxlP-dep_Trfase"/>
</dbReference>
<evidence type="ECO:0000256" key="8">
    <source>
        <dbReference type="ARBA" id="ARBA00031787"/>
    </source>
</evidence>
<accession>A0AAD5XW78</accession>
<dbReference type="PANTHER" id="PTHR43206">
    <property type="entry name" value="AMINOTRANSFERASE"/>
    <property type="match status" value="1"/>
</dbReference>
<dbReference type="GO" id="GO:0034386">
    <property type="term" value="F:4-aminobutyrate:2-oxoglutarate transaminase activity"/>
    <property type="evidence" value="ECO:0007669"/>
    <property type="project" value="UniProtKB-EC"/>
</dbReference>
<evidence type="ECO:0000256" key="5">
    <source>
        <dbReference type="ARBA" id="ARBA00022679"/>
    </source>
</evidence>
<keyword evidence="5" id="KW-0808">Transferase</keyword>
<dbReference type="SUPFAM" id="SSF53383">
    <property type="entry name" value="PLP-dependent transferases"/>
    <property type="match status" value="1"/>
</dbReference>
<dbReference type="PROSITE" id="PS00600">
    <property type="entry name" value="AA_TRANSFER_CLASS_3"/>
    <property type="match status" value="1"/>
</dbReference>
<dbReference type="CDD" id="cd00610">
    <property type="entry name" value="OAT_like"/>
    <property type="match status" value="1"/>
</dbReference>
<evidence type="ECO:0000256" key="1">
    <source>
        <dbReference type="ARBA" id="ARBA00001933"/>
    </source>
</evidence>
<dbReference type="InterPro" id="IPR015421">
    <property type="entry name" value="PyrdxlP-dep_Trfase_major"/>
</dbReference>
<dbReference type="EC" id="2.6.1.19" evidence="3"/>